<name>A0A6C0IZE2_9ZZZZ</name>
<accession>A0A6C0IZE2</accession>
<reference evidence="1" key="1">
    <citation type="journal article" date="2020" name="Nature">
        <title>Giant virus diversity and host interactions through global metagenomics.</title>
        <authorList>
            <person name="Schulz F."/>
            <person name="Roux S."/>
            <person name="Paez-Espino D."/>
            <person name="Jungbluth S."/>
            <person name="Walsh D.A."/>
            <person name="Denef V.J."/>
            <person name="McMahon K.D."/>
            <person name="Konstantinidis K.T."/>
            <person name="Eloe-Fadrosh E.A."/>
            <person name="Kyrpides N.C."/>
            <person name="Woyke T."/>
        </authorList>
    </citation>
    <scope>NUCLEOTIDE SEQUENCE</scope>
    <source>
        <strain evidence="1">GVMAG-M-3300025652-16</strain>
    </source>
</reference>
<dbReference type="AlphaFoldDB" id="A0A6C0IZE2"/>
<organism evidence="1">
    <name type="scientific">viral metagenome</name>
    <dbReference type="NCBI Taxonomy" id="1070528"/>
    <lineage>
        <taxon>unclassified sequences</taxon>
        <taxon>metagenomes</taxon>
        <taxon>organismal metagenomes</taxon>
    </lineage>
</organism>
<dbReference type="EMBL" id="MN740292">
    <property type="protein sequence ID" value="QHT98412.1"/>
    <property type="molecule type" value="Genomic_DNA"/>
</dbReference>
<protein>
    <recommendedName>
        <fullName evidence="2">Fe2OG dioxygenase domain-containing protein</fullName>
    </recommendedName>
</protein>
<evidence type="ECO:0008006" key="2">
    <source>
        <dbReference type="Google" id="ProtNLM"/>
    </source>
</evidence>
<proteinExistence type="predicted"/>
<sequence length="203" mass="23560">MNLDKDMYMKVGNLLSRDICKIAERYALYDRYNDKHEDTTQVIGSHVKYADSLTESLLLFLKPEIEKHSNLKLIPAYSFFRIYKSGHVLEDHRDRPSCEISVTIPLGFKYNGKSGDYLWPLHVYVNEEKRYIPCDIGDGIIYKGCEIMHGRESLDADKGSYQIQIFLHYVDANGPYAEKYKYDGRLNIGIKKTTQNGIFLLKD</sequence>
<evidence type="ECO:0000313" key="1">
    <source>
        <dbReference type="EMBL" id="QHT98412.1"/>
    </source>
</evidence>